<evidence type="ECO:0000259" key="1">
    <source>
        <dbReference type="PROSITE" id="PS50943"/>
    </source>
</evidence>
<evidence type="ECO:0000313" key="2">
    <source>
        <dbReference type="EMBL" id="TGV00743.1"/>
    </source>
</evidence>
<reference evidence="2 3" key="1">
    <citation type="submission" date="2019-04" db="EMBL/GenBank/DDBJ databases">
        <authorList>
            <person name="Liu A."/>
        </authorList>
    </citation>
    <scope>NUCLEOTIDE SEQUENCE [LARGE SCALE GENOMIC DNA]</scope>
    <source>
        <strain evidence="2 3">RZ03</strain>
    </source>
</reference>
<proteinExistence type="predicted"/>
<dbReference type="InterPro" id="IPR001387">
    <property type="entry name" value="Cro/C1-type_HTH"/>
</dbReference>
<dbReference type="SUPFAM" id="SSF47413">
    <property type="entry name" value="lambda repressor-like DNA-binding domains"/>
    <property type="match status" value="1"/>
</dbReference>
<organism evidence="2 3">
    <name type="scientific">Flavivirga rizhaonensis</name>
    <dbReference type="NCBI Taxonomy" id="2559571"/>
    <lineage>
        <taxon>Bacteria</taxon>
        <taxon>Pseudomonadati</taxon>
        <taxon>Bacteroidota</taxon>
        <taxon>Flavobacteriia</taxon>
        <taxon>Flavobacteriales</taxon>
        <taxon>Flavobacteriaceae</taxon>
        <taxon>Flavivirga</taxon>
    </lineage>
</organism>
<accession>A0A4S1DSM0</accession>
<feature type="domain" description="HTH cro/C1-type" evidence="1">
    <location>
        <begin position="20"/>
        <end position="74"/>
    </location>
</feature>
<dbReference type="Gene3D" id="1.10.260.40">
    <property type="entry name" value="lambda repressor-like DNA-binding domains"/>
    <property type="match status" value="1"/>
</dbReference>
<comment type="caution">
    <text evidence="2">The sequence shown here is derived from an EMBL/GenBank/DDBJ whole genome shotgun (WGS) entry which is preliminary data.</text>
</comment>
<dbReference type="AlphaFoldDB" id="A0A4S1DSM0"/>
<dbReference type="PROSITE" id="PS50943">
    <property type="entry name" value="HTH_CROC1"/>
    <property type="match status" value="1"/>
</dbReference>
<keyword evidence="3" id="KW-1185">Reference proteome</keyword>
<dbReference type="OrthoDB" id="1364854at2"/>
<gene>
    <name evidence="2" type="ORF">EM932_18320</name>
</gene>
<protein>
    <submittedName>
        <fullName evidence="2">XRE family transcriptional regulator</fullName>
    </submittedName>
</protein>
<dbReference type="EMBL" id="SRSO01000035">
    <property type="protein sequence ID" value="TGV00743.1"/>
    <property type="molecule type" value="Genomic_DNA"/>
</dbReference>
<dbReference type="Proteomes" id="UP000307602">
    <property type="component" value="Unassembled WGS sequence"/>
</dbReference>
<dbReference type="GO" id="GO:0003677">
    <property type="term" value="F:DNA binding"/>
    <property type="evidence" value="ECO:0007669"/>
    <property type="project" value="InterPro"/>
</dbReference>
<name>A0A4S1DSM0_9FLAO</name>
<evidence type="ECO:0000313" key="3">
    <source>
        <dbReference type="Proteomes" id="UP000307602"/>
    </source>
</evidence>
<dbReference type="SMART" id="SM00530">
    <property type="entry name" value="HTH_XRE"/>
    <property type="match status" value="1"/>
</dbReference>
<sequence length="123" mass="14322">MRKYDEIELHLLNIQIGCVLRLARLEKGLSQHSLSLMLGSNPTMVGRVERFENVSSWDKIYSISEQLDVDFCSLFILKSKDDLLSIVEASLKLESKLTQDKRDYYTFLKTTITNKYDLLKKRS</sequence>
<dbReference type="RefSeq" id="WP_135878659.1">
    <property type="nucleotide sequence ID" value="NZ_SRSO01000035.1"/>
</dbReference>
<dbReference type="InterPro" id="IPR010982">
    <property type="entry name" value="Lambda_DNA-bd_dom_sf"/>
</dbReference>